<comment type="catalytic activity">
    <reaction evidence="15">
        <text>L-lysine + NADPH + O2 = N(6)-hydroxy-L-lysine + NADP(+) + H2O</text>
        <dbReference type="Rhea" id="RHEA:23228"/>
        <dbReference type="ChEBI" id="CHEBI:15377"/>
        <dbReference type="ChEBI" id="CHEBI:15379"/>
        <dbReference type="ChEBI" id="CHEBI:32551"/>
        <dbReference type="ChEBI" id="CHEBI:57783"/>
        <dbReference type="ChEBI" id="CHEBI:57820"/>
        <dbReference type="ChEBI" id="CHEBI:58349"/>
        <dbReference type="EC" id="1.14.13.59"/>
    </reaction>
</comment>
<keyword evidence="10" id="KW-0503">Monooxygenase</keyword>
<evidence type="ECO:0000256" key="12">
    <source>
        <dbReference type="ARBA" id="ARBA00031158"/>
    </source>
</evidence>
<evidence type="ECO:0000256" key="2">
    <source>
        <dbReference type="ARBA" id="ARBA00004924"/>
    </source>
</evidence>
<dbReference type="PRINTS" id="PR00368">
    <property type="entry name" value="FADPNR"/>
</dbReference>
<dbReference type="InterPro" id="IPR036188">
    <property type="entry name" value="FAD/NAD-bd_sf"/>
</dbReference>
<dbReference type="SUPFAM" id="SSF51905">
    <property type="entry name" value="FAD/NAD(P)-binding domain"/>
    <property type="match status" value="2"/>
</dbReference>
<evidence type="ECO:0000313" key="17">
    <source>
        <dbReference type="Proteomes" id="UP001500449"/>
    </source>
</evidence>
<keyword evidence="6" id="KW-0285">Flavoprotein</keyword>
<gene>
    <name evidence="16" type="ORF">GCM10009836_37100</name>
</gene>
<dbReference type="Pfam" id="PF13434">
    <property type="entry name" value="Lys_Orn_oxgnase"/>
    <property type="match status" value="1"/>
</dbReference>
<evidence type="ECO:0000256" key="7">
    <source>
        <dbReference type="ARBA" id="ARBA00022827"/>
    </source>
</evidence>
<keyword evidence="17" id="KW-1185">Reference proteome</keyword>
<evidence type="ECO:0000256" key="10">
    <source>
        <dbReference type="ARBA" id="ARBA00023033"/>
    </source>
</evidence>
<evidence type="ECO:0000256" key="8">
    <source>
        <dbReference type="ARBA" id="ARBA00022857"/>
    </source>
</evidence>
<keyword evidence="8" id="KW-0521">NADP</keyword>
<comment type="cofactor">
    <cofactor evidence="1">
        <name>FAD</name>
        <dbReference type="ChEBI" id="CHEBI:57692"/>
    </cofactor>
</comment>
<dbReference type="EC" id="1.14.13.59" evidence="4"/>
<comment type="pathway">
    <text evidence="2">Siderophore biosynthesis.</text>
</comment>
<accession>A0ABN2N5L9</accession>
<evidence type="ECO:0000256" key="9">
    <source>
        <dbReference type="ARBA" id="ARBA00023002"/>
    </source>
</evidence>
<organism evidence="16 17">
    <name type="scientific">Pseudonocardia ailaonensis</name>
    <dbReference type="NCBI Taxonomy" id="367279"/>
    <lineage>
        <taxon>Bacteria</taxon>
        <taxon>Bacillati</taxon>
        <taxon>Actinomycetota</taxon>
        <taxon>Actinomycetes</taxon>
        <taxon>Pseudonocardiales</taxon>
        <taxon>Pseudonocardiaceae</taxon>
        <taxon>Pseudonocardia</taxon>
    </lineage>
</organism>
<dbReference type="RefSeq" id="WP_344418307.1">
    <property type="nucleotide sequence ID" value="NZ_BAAAQK010000011.1"/>
</dbReference>
<evidence type="ECO:0000256" key="6">
    <source>
        <dbReference type="ARBA" id="ARBA00022630"/>
    </source>
</evidence>
<dbReference type="Proteomes" id="UP001500449">
    <property type="component" value="Unassembled WGS sequence"/>
</dbReference>
<dbReference type="PRINTS" id="PR00411">
    <property type="entry name" value="PNDRDTASEI"/>
</dbReference>
<keyword evidence="9" id="KW-0560">Oxidoreductase</keyword>
<comment type="caution">
    <text evidence="16">The sequence shown here is derived from an EMBL/GenBank/DDBJ whole genome shotgun (WGS) entry which is preliminary data.</text>
</comment>
<evidence type="ECO:0000256" key="5">
    <source>
        <dbReference type="ARBA" id="ARBA00016406"/>
    </source>
</evidence>
<evidence type="ECO:0000256" key="3">
    <source>
        <dbReference type="ARBA" id="ARBA00007588"/>
    </source>
</evidence>
<evidence type="ECO:0000256" key="14">
    <source>
        <dbReference type="ARBA" id="ARBA00032738"/>
    </source>
</evidence>
<evidence type="ECO:0000256" key="15">
    <source>
        <dbReference type="ARBA" id="ARBA00048407"/>
    </source>
</evidence>
<proteinExistence type="inferred from homology"/>
<evidence type="ECO:0000256" key="11">
    <source>
        <dbReference type="ARBA" id="ARBA00029939"/>
    </source>
</evidence>
<reference evidence="16 17" key="1">
    <citation type="journal article" date="2019" name="Int. J. Syst. Evol. Microbiol.">
        <title>The Global Catalogue of Microorganisms (GCM) 10K type strain sequencing project: providing services to taxonomists for standard genome sequencing and annotation.</title>
        <authorList>
            <consortium name="The Broad Institute Genomics Platform"/>
            <consortium name="The Broad Institute Genome Sequencing Center for Infectious Disease"/>
            <person name="Wu L."/>
            <person name="Ma J."/>
        </authorList>
    </citation>
    <scope>NUCLEOTIDE SEQUENCE [LARGE SCALE GENOMIC DNA]</scope>
    <source>
        <strain evidence="16 17">JCM 16009</strain>
    </source>
</reference>
<evidence type="ECO:0000313" key="16">
    <source>
        <dbReference type="EMBL" id="GAA1853635.1"/>
    </source>
</evidence>
<keyword evidence="7" id="KW-0274">FAD</keyword>
<dbReference type="PANTHER" id="PTHR42802">
    <property type="entry name" value="MONOOXYGENASE"/>
    <property type="match status" value="1"/>
</dbReference>
<dbReference type="PANTHER" id="PTHR42802:SF1">
    <property type="entry name" value="L-ORNITHINE N(5)-MONOOXYGENASE"/>
    <property type="match status" value="1"/>
</dbReference>
<dbReference type="InterPro" id="IPR025700">
    <property type="entry name" value="Lys/Orn_oxygenase"/>
</dbReference>
<dbReference type="Gene3D" id="3.50.50.60">
    <property type="entry name" value="FAD/NAD(P)-binding domain"/>
    <property type="match status" value="1"/>
</dbReference>
<sequence length="438" mass="47660">MPPTASAGSTDPGPVLDILGVGFGPGNLGLAIAAGEHPEPVRARFLERQACFGWHRGMLIPDARMQVSFVKDLATVRNPTSSFGFLNYLGERGRLIDFLNRQTFFPTRLEYHDYLSWAAGRLDGLVDYGTEVAEIRPAEANGDGPLLEVLARRDGREVRYRTRAVVVATGLTPHLPPGVVLGDRIWHNRELVPNVARLDGEGGGRRFVVVGAGQSAAESVEYLHRTFTDAEVHAVFQRWGYSPADDSAFANRVFDPDAAHAFHRSPPEVRTRIVERHRNTNYSVVDPDLIDALYEKHYAERVSGAERLRFHPMSEVADVADTGGGLAVTVASGVEGTRTVLDADVIVYATGYRSGDPTRFLRGITPARDDQGRVRLGADYRMDVEGTAAAIYVQGATEHTHGLASTLLSNIATRSGEILDSVLDHRASVVTSGVLSAR</sequence>
<protein>
    <recommendedName>
        <fullName evidence="5">L-lysine N6-monooxygenase MbtG</fullName>
        <ecNumber evidence="4">1.14.13.59</ecNumber>
    </recommendedName>
    <alternativeName>
        <fullName evidence="14">Lysine 6-N-hydroxylase</fullName>
    </alternativeName>
    <alternativeName>
        <fullName evidence="13">Lysine N6-hydroxylase</fullName>
    </alternativeName>
    <alternativeName>
        <fullName evidence="11">Lysine-N-oxygenase</fullName>
    </alternativeName>
    <alternativeName>
        <fullName evidence="12">Mycobactin synthase protein G</fullName>
    </alternativeName>
</protein>
<evidence type="ECO:0000256" key="4">
    <source>
        <dbReference type="ARBA" id="ARBA00013076"/>
    </source>
</evidence>
<comment type="similarity">
    <text evidence="3">Belongs to the lysine N(6)-hydroxylase/L-ornithine N(5)-oxygenase family.</text>
</comment>
<evidence type="ECO:0000256" key="13">
    <source>
        <dbReference type="ARBA" id="ARBA00032493"/>
    </source>
</evidence>
<name>A0ABN2N5L9_9PSEU</name>
<dbReference type="EMBL" id="BAAAQK010000011">
    <property type="protein sequence ID" value="GAA1853635.1"/>
    <property type="molecule type" value="Genomic_DNA"/>
</dbReference>
<evidence type="ECO:0000256" key="1">
    <source>
        <dbReference type="ARBA" id="ARBA00001974"/>
    </source>
</evidence>